<organism evidence="1 2">
    <name type="scientific">Nelumbo nucifera</name>
    <name type="common">Sacred lotus</name>
    <dbReference type="NCBI Taxonomy" id="4432"/>
    <lineage>
        <taxon>Eukaryota</taxon>
        <taxon>Viridiplantae</taxon>
        <taxon>Streptophyta</taxon>
        <taxon>Embryophyta</taxon>
        <taxon>Tracheophyta</taxon>
        <taxon>Spermatophyta</taxon>
        <taxon>Magnoliopsida</taxon>
        <taxon>Proteales</taxon>
        <taxon>Nelumbonaceae</taxon>
        <taxon>Nelumbo</taxon>
    </lineage>
</organism>
<evidence type="ECO:0000313" key="1">
    <source>
        <dbReference type="EMBL" id="DAD18656.1"/>
    </source>
</evidence>
<reference evidence="1 2" key="1">
    <citation type="journal article" date="2020" name="Mol. Biol. Evol.">
        <title>Distinct Expression and Methylation Patterns for Genes with Different Fates following a Single Whole-Genome Duplication in Flowering Plants.</title>
        <authorList>
            <person name="Shi T."/>
            <person name="Rahmani R.S."/>
            <person name="Gugger P.F."/>
            <person name="Wang M."/>
            <person name="Li H."/>
            <person name="Zhang Y."/>
            <person name="Li Z."/>
            <person name="Wang Q."/>
            <person name="Van de Peer Y."/>
            <person name="Marchal K."/>
            <person name="Chen J."/>
        </authorList>
    </citation>
    <scope>NUCLEOTIDE SEQUENCE [LARGE SCALE GENOMIC DNA]</scope>
    <source>
        <tissue evidence="1">Leaf</tissue>
    </source>
</reference>
<evidence type="ECO:0000313" key="2">
    <source>
        <dbReference type="Proteomes" id="UP000607653"/>
    </source>
</evidence>
<name>A0A822XI35_NELNU</name>
<accession>A0A822XI35</accession>
<keyword evidence="2" id="KW-1185">Reference proteome</keyword>
<dbReference type="AlphaFoldDB" id="A0A822XI35"/>
<protein>
    <submittedName>
        <fullName evidence="1">Uncharacterized protein</fullName>
    </submittedName>
</protein>
<sequence>MAAMRGRAIASYCEYFSTLKMENGENDRGGRKLIKEVVLDTQKVLLLKHKRIIPLSQSKKSATLLVKKTDSALQFISIEEACYLAREENLFFSNLSCS</sequence>
<comment type="caution">
    <text evidence="1">The sequence shown here is derived from an EMBL/GenBank/DDBJ whole genome shotgun (WGS) entry which is preliminary data.</text>
</comment>
<dbReference type="Proteomes" id="UP000607653">
    <property type="component" value="Unassembled WGS sequence"/>
</dbReference>
<gene>
    <name evidence="1" type="ORF">HUJ06_020119</name>
</gene>
<dbReference type="EMBL" id="DUZY01000001">
    <property type="protein sequence ID" value="DAD18656.1"/>
    <property type="molecule type" value="Genomic_DNA"/>
</dbReference>
<proteinExistence type="predicted"/>